<evidence type="ECO:0000256" key="5">
    <source>
        <dbReference type="SAM" id="Phobius"/>
    </source>
</evidence>
<feature type="domain" description="Major facilitator superfamily (MFS) profile" evidence="6">
    <location>
        <begin position="118"/>
        <end position="572"/>
    </location>
</feature>
<accession>A0A8S9Z4T2</accession>
<dbReference type="Gene3D" id="1.20.1250.20">
    <property type="entry name" value="MFS general substrate transporter like domains"/>
    <property type="match status" value="1"/>
</dbReference>
<feature type="transmembrane region" description="Helical" evidence="5">
    <location>
        <begin position="483"/>
        <end position="507"/>
    </location>
</feature>
<feature type="transmembrane region" description="Helical" evidence="5">
    <location>
        <begin position="423"/>
        <end position="446"/>
    </location>
</feature>
<dbReference type="EMBL" id="JTDE01001499">
    <property type="protein sequence ID" value="KAF7258848.1"/>
    <property type="molecule type" value="Genomic_DNA"/>
</dbReference>
<name>A0A8S9Z4T2_9TREM</name>
<proteinExistence type="predicted"/>
<evidence type="ECO:0000259" key="6">
    <source>
        <dbReference type="PROSITE" id="PS50850"/>
    </source>
</evidence>
<dbReference type="GO" id="GO:0016020">
    <property type="term" value="C:membrane"/>
    <property type="evidence" value="ECO:0007669"/>
    <property type="project" value="UniProtKB-SubCell"/>
</dbReference>
<dbReference type="InterPro" id="IPR005828">
    <property type="entry name" value="MFS_sugar_transport-like"/>
</dbReference>
<dbReference type="Pfam" id="PF00083">
    <property type="entry name" value="Sugar_tr"/>
    <property type="match status" value="1"/>
</dbReference>
<gene>
    <name evidence="7" type="ORF">EG68_03726</name>
</gene>
<evidence type="ECO:0000256" key="3">
    <source>
        <dbReference type="ARBA" id="ARBA00022989"/>
    </source>
</evidence>
<dbReference type="PANTHER" id="PTHR24064">
    <property type="entry name" value="SOLUTE CARRIER FAMILY 22 MEMBER"/>
    <property type="match status" value="1"/>
</dbReference>
<feature type="transmembrane region" description="Helical" evidence="5">
    <location>
        <begin position="44"/>
        <end position="67"/>
    </location>
</feature>
<dbReference type="Proteomes" id="UP000822476">
    <property type="component" value="Unassembled WGS sequence"/>
</dbReference>
<dbReference type="AlphaFoldDB" id="A0A8S9Z4T2"/>
<evidence type="ECO:0000256" key="4">
    <source>
        <dbReference type="ARBA" id="ARBA00023136"/>
    </source>
</evidence>
<dbReference type="GO" id="GO:0022857">
    <property type="term" value="F:transmembrane transporter activity"/>
    <property type="evidence" value="ECO:0007669"/>
    <property type="project" value="InterPro"/>
</dbReference>
<organism evidence="7 8">
    <name type="scientific">Paragonimus skrjabini miyazakii</name>
    <dbReference type="NCBI Taxonomy" id="59628"/>
    <lineage>
        <taxon>Eukaryota</taxon>
        <taxon>Metazoa</taxon>
        <taxon>Spiralia</taxon>
        <taxon>Lophotrochozoa</taxon>
        <taxon>Platyhelminthes</taxon>
        <taxon>Trematoda</taxon>
        <taxon>Digenea</taxon>
        <taxon>Plagiorchiida</taxon>
        <taxon>Troglotremata</taxon>
        <taxon>Troglotrematidae</taxon>
        <taxon>Paragonimus</taxon>
    </lineage>
</organism>
<feature type="transmembrane region" description="Helical" evidence="5">
    <location>
        <begin position="543"/>
        <end position="567"/>
    </location>
</feature>
<evidence type="ECO:0000256" key="1">
    <source>
        <dbReference type="ARBA" id="ARBA00004141"/>
    </source>
</evidence>
<comment type="caution">
    <text evidence="7">The sequence shown here is derived from an EMBL/GenBank/DDBJ whole genome shotgun (WGS) entry which is preliminary data.</text>
</comment>
<dbReference type="SUPFAM" id="SSF103473">
    <property type="entry name" value="MFS general substrate transporter"/>
    <property type="match status" value="1"/>
</dbReference>
<dbReference type="OrthoDB" id="6234367at2759"/>
<feature type="transmembrane region" description="Helical" evidence="5">
    <location>
        <begin position="519"/>
        <end position="537"/>
    </location>
</feature>
<comment type="subcellular location">
    <subcellularLocation>
        <location evidence="1">Membrane</location>
        <topology evidence="1">Multi-pass membrane protein</topology>
    </subcellularLocation>
</comment>
<sequence length="582" mass="65475">MVENKMETAEIEEGRNDCEQPDGIERARFNVDRLLNDLVGPCGLWQWSLVTVMALSTISVSTFPVFANSASQHRCRMEDRVEKFAFDRNFTFAYIASYIGPWTNTSGQMKGCLRYDLDWNIVNLTEFFSDRDSNYSNTSVPLESCPLGYIHEESAIHYPGNVVIEFETVCHKAWLVPAGTSVYMTGMLFGFILGGWTGDRFGRRPSIIFFSILELICDLWTCLSPNYINYVLARGITGIGNTAKIALNNVLMVELTVARHRSTLNAVLAIGLNFVSRAMMSLCAFTIPYWRWFYAVYVSPNLLTVAYIFYLPESPRWLLARNRVSEAVRVLQTGYRINHRKVSPDDQKRLDDLMQEALKMDSLLSNSPQVHTNKSTKKISGSMLRPFTDRQFAKTSILCLLSLLGIVMSYFALLLYARIIRTYVYLVGFLNATTAIPATLIATLLYRYCRRRKLPLQIVVTLILCILGGGGLYTVIVQPESDLVLTVASNIGLILLSSALCMFYIYVPELYPSEIRTHAFGLILGFARIGSIVSTFVNELDRIVVHGFPVAVYAGTFVFVLIALFFLSDTTGENLPDVSTKG</sequence>
<feature type="transmembrane region" description="Helical" evidence="5">
    <location>
        <begin position="458"/>
        <end position="477"/>
    </location>
</feature>
<protein>
    <recommendedName>
        <fullName evidence="6">Major facilitator superfamily (MFS) profile domain-containing protein</fullName>
    </recommendedName>
</protein>
<keyword evidence="2 5" id="KW-0812">Transmembrane</keyword>
<reference evidence="7" key="1">
    <citation type="submission" date="2019-07" db="EMBL/GenBank/DDBJ databases">
        <title>Annotation for the trematode Paragonimus miyazaki's.</title>
        <authorList>
            <person name="Choi Y.-J."/>
        </authorList>
    </citation>
    <scope>NUCLEOTIDE SEQUENCE</scope>
    <source>
        <strain evidence="7">Japan</strain>
    </source>
</reference>
<feature type="transmembrane region" description="Helical" evidence="5">
    <location>
        <begin position="293"/>
        <end position="311"/>
    </location>
</feature>
<dbReference type="PROSITE" id="PS50850">
    <property type="entry name" value="MFS"/>
    <property type="match status" value="1"/>
</dbReference>
<keyword evidence="8" id="KW-1185">Reference proteome</keyword>
<keyword evidence="4 5" id="KW-0472">Membrane</keyword>
<dbReference type="InterPro" id="IPR036259">
    <property type="entry name" value="MFS_trans_sf"/>
</dbReference>
<evidence type="ECO:0000313" key="8">
    <source>
        <dbReference type="Proteomes" id="UP000822476"/>
    </source>
</evidence>
<keyword evidence="3 5" id="KW-1133">Transmembrane helix</keyword>
<evidence type="ECO:0000313" key="7">
    <source>
        <dbReference type="EMBL" id="KAF7258848.1"/>
    </source>
</evidence>
<feature type="transmembrane region" description="Helical" evidence="5">
    <location>
        <begin position="397"/>
        <end position="417"/>
    </location>
</feature>
<dbReference type="InterPro" id="IPR020846">
    <property type="entry name" value="MFS_dom"/>
</dbReference>
<evidence type="ECO:0000256" key="2">
    <source>
        <dbReference type="ARBA" id="ARBA00022692"/>
    </source>
</evidence>